<sequence length="788" mass="87823">MAAPPGHRQTTVGARQTTGTAGSAVSMEVDPDVRELRRKQTEMVQAMQSKKKGFKLDDVANLVLSMHSDLNATRDELQRYISMSDKQLSERLQDGVTKLSVFQQNLEANDRSIVDMHQKLTANDERLHQLAIQTAKDIEESLNNRMQALQDKMDQEMQHKANQLQELFETMDLTRRQLIAKEALLRNESRVLRGVSDVSGYGHGCGQMHKNNELITGSLKASEKEMQRCQWLVLFLVQAEKELHSTADRLSNVQATCEENTCDRMDKASVLHVSLEELTCPTVVADRFANDLHRDLTLLMEKDASVQLAKLAQKSDLVSTPPAWVSPIFEAAGAHDLQMELRFLRPTEVQADQDQDSMATRGDCVLALKGDPGLFVVCRLYVGTAFAQVEHTFGDDGQAVCTKPVCFIRDQINEKDGSLVVGFEVLEAIRRARKDSPAKEEAAPERCSLGGEMLYHRYLNHRVLDILQDQVNLIRSGMVRRIEWRLEKASHLRKCFPENECLCSTTFEAAGVDDLQLVFYPSGYVGAREGFCSFFLHCPAGSMIKCWLSVGKHRREAKCAFEKPGFFGRTNFCRFDNSIDTTDDTTLLVLEIDEAQWNIEENLSHLPKVSTVSTKHNSSILDEDSMPPSPISQMFAAVALLSVFAADATAPAAPASIANLATNPANTDAHLKSVAGALTDLLKTNGANQASNTSDIVKTIKDLLEKNMKGHVIGNFNKSLAAIESSRNEFVKCRLTYAKSDPVRFPATSLLQANGTNSTPWYEAYFQAYSQCKAGSVCIRMQYNYIYI</sequence>
<dbReference type="InterPro" id="IPR008974">
    <property type="entry name" value="TRAF-like"/>
</dbReference>
<gene>
    <name evidence="3" type="ORF">C1SCF055_LOCUS19013</name>
</gene>
<feature type="compositionally biased region" description="Polar residues" evidence="2">
    <location>
        <begin position="8"/>
        <end position="23"/>
    </location>
</feature>
<dbReference type="OrthoDB" id="410538at2759"/>
<dbReference type="EMBL" id="CAMXCT020001677">
    <property type="protein sequence ID" value="CAL1145539.1"/>
    <property type="molecule type" value="Genomic_DNA"/>
</dbReference>
<dbReference type="SUPFAM" id="SSF49599">
    <property type="entry name" value="TRAF domain-like"/>
    <property type="match status" value="1"/>
</dbReference>
<dbReference type="SUPFAM" id="SSF58113">
    <property type="entry name" value="Apolipoprotein A-I"/>
    <property type="match status" value="1"/>
</dbReference>
<evidence type="ECO:0000313" key="3">
    <source>
        <dbReference type="EMBL" id="CAI3992164.1"/>
    </source>
</evidence>
<organism evidence="3">
    <name type="scientific">Cladocopium goreaui</name>
    <dbReference type="NCBI Taxonomy" id="2562237"/>
    <lineage>
        <taxon>Eukaryota</taxon>
        <taxon>Sar</taxon>
        <taxon>Alveolata</taxon>
        <taxon>Dinophyceae</taxon>
        <taxon>Suessiales</taxon>
        <taxon>Symbiodiniaceae</taxon>
        <taxon>Cladocopium</taxon>
    </lineage>
</organism>
<dbReference type="AlphaFoldDB" id="A0A9P1FWG3"/>
<name>A0A9P1FWG3_9DINO</name>
<protein>
    <submittedName>
        <fullName evidence="5">MATH domain-containing protein</fullName>
    </submittedName>
</protein>
<feature type="coiled-coil region" evidence="1">
    <location>
        <begin position="132"/>
        <end position="166"/>
    </location>
</feature>
<keyword evidence="1" id="KW-0175">Coiled coil</keyword>
<evidence type="ECO:0000256" key="1">
    <source>
        <dbReference type="SAM" id="Coils"/>
    </source>
</evidence>
<feature type="region of interest" description="Disordered" evidence="2">
    <location>
        <begin position="1"/>
        <end position="27"/>
    </location>
</feature>
<dbReference type="Proteomes" id="UP001152797">
    <property type="component" value="Unassembled WGS sequence"/>
</dbReference>
<evidence type="ECO:0000313" key="5">
    <source>
        <dbReference type="EMBL" id="CAL4779476.1"/>
    </source>
</evidence>
<dbReference type="CDD" id="cd00121">
    <property type="entry name" value="MATH"/>
    <property type="match status" value="1"/>
</dbReference>
<evidence type="ECO:0000256" key="2">
    <source>
        <dbReference type="SAM" id="MobiDB-lite"/>
    </source>
</evidence>
<proteinExistence type="predicted"/>
<reference evidence="3" key="1">
    <citation type="submission" date="2022-10" db="EMBL/GenBank/DDBJ databases">
        <authorList>
            <person name="Chen Y."/>
            <person name="Dougan E. K."/>
            <person name="Chan C."/>
            <person name="Rhodes N."/>
            <person name="Thang M."/>
        </authorList>
    </citation>
    <scope>NUCLEOTIDE SEQUENCE</scope>
</reference>
<dbReference type="InterPro" id="IPR002083">
    <property type="entry name" value="MATH/TRAF_dom"/>
</dbReference>
<comment type="caution">
    <text evidence="3">The sequence shown here is derived from an EMBL/GenBank/DDBJ whole genome shotgun (WGS) entry which is preliminary data.</text>
</comment>
<evidence type="ECO:0000313" key="4">
    <source>
        <dbReference type="EMBL" id="CAL1145539.1"/>
    </source>
</evidence>
<accession>A0A9P1FWG3</accession>
<dbReference type="EMBL" id="CAMXCT030001677">
    <property type="protein sequence ID" value="CAL4779476.1"/>
    <property type="molecule type" value="Genomic_DNA"/>
</dbReference>
<dbReference type="EMBL" id="CAMXCT010001677">
    <property type="protein sequence ID" value="CAI3992164.1"/>
    <property type="molecule type" value="Genomic_DNA"/>
</dbReference>
<dbReference type="Gene3D" id="2.60.210.10">
    <property type="entry name" value="Apoptosis, Tumor Necrosis Factor Receptor Associated Protein 2, Chain A"/>
    <property type="match status" value="1"/>
</dbReference>
<reference evidence="4" key="2">
    <citation type="submission" date="2024-04" db="EMBL/GenBank/DDBJ databases">
        <authorList>
            <person name="Chen Y."/>
            <person name="Shah S."/>
            <person name="Dougan E. K."/>
            <person name="Thang M."/>
            <person name="Chan C."/>
        </authorList>
    </citation>
    <scope>NUCLEOTIDE SEQUENCE [LARGE SCALE GENOMIC DNA]</scope>
</reference>
<evidence type="ECO:0000313" key="6">
    <source>
        <dbReference type="Proteomes" id="UP001152797"/>
    </source>
</evidence>
<keyword evidence="6" id="KW-1185">Reference proteome</keyword>